<dbReference type="GeneID" id="111105158"/>
<dbReference type="RefSeq" id="XP_022295037.1">
    <property type="nucleotide sequence ID" value="XM_022439329.1"/>
</dbReference>
<dbReference type="PROSITE" id="PS51419">
    <property type="entry name" value="RAB"/>
    <property type="match status" value="1"/>
</dbReference>
<dbReference type="SMART" id="SM00175">
    <property type="entry name" value="RAB"/>
    <property type="match status" value="1"/>
</dbReference>
<evidence type="ECO:0000313" key="3">
    <source>
        <dbReference type="RefSeq" id="XP_022295037.1"/>
    </source>
</evidence>
<dbReference type="InterPro" id="IPR012338">
    <property type="entry name" value="Beta-lactam/transpept-like"/>
</dbReference>
<dbReference type="GO" id="GO:0003924">
    <property type="term" value="F:GTPase activity"/>
    <property type="evidence" value="ECO:0007669"/>
    <property type="project" value="InterPro"/>
</dbReference>
<feature type="domain" description="Beta-lactamase-related" evidence="1">
    <location>
        <begin position="29"/>
        <end position="382"/>
    </location>
</feature>
<proteinExistence type="predicted"/>
<dbReference type="PROSITE" id="PS51421">
    <property type="entry name" value="RAS"/>
    <property type="match status" value="1"/>
</dbReference>
<evidence type="ECO:0000259" key="1">
    <source>
        <dbReference type="Pfam" id="PF00144"/>
    </source>
</evidence>
<sequence>MCESPTDCYSVSFDSCKANEYADISMRKFDSIITDYMKEQRIPGGALAITLNGRIIHRQGYGLTGTGEQCLSTSYFRIASISKTITAMATMQLVEQNKLKLIDKIFSRKGKGILKNFTPAGPSEKALEEIDVRHLLEHSGGWDREAGVDPVYIPPKTVCPLEDQESISPENLFTKYHANLIQYMIKQKLDFKPGTRHGYSNFGYLVLGHVIEKITGIPFPHYIYDFIDQAGDFLVYEGDELHREHACEVRYFENSANVHPSIVPHQGDIQTMQYGGFHMRGTGAYGGMVASPVQLLLLLSTLDLENWGGNRILSEQSIAQMLACPKFERGSEWYGLGLDIEDKGHTWGHTGYMDGTTTTFKRHKDGFSWVLLFNAGATDQDLDGLVRFALSSSLPCVNSIGLKNNLENFEGFEILSKDCAQIYHIMIPLRDVEAIASSLKSQGYYMHDIDIVAYENEYFVNMIWNSNVAKFDWFYKIYHDTTTDVTDSEKDIVCYLNNGFLIHVLSTCTDSKHQSDIYTAIIYLKQQNRQSIHHVNFLHKISEESHLDVQSDGHVLMCSTCYYCEEVYVSVVYEESTFDINSPDVSLDSSSEQRSIPSILQIDNQNFKGLGSKPWVSACKFKRIIKSRLYPSPTEVNVHSMVEKPSNIIKRNLTEDEFLDELRGQAFEHFGLIFVQFYKVPNRKDILINAIWSKFKVFECYQRLGASRYSFMNELLESSGEVTPLEAISAYVEDGVLLFAGIWTAGKFKSKRSKRSRASNSGKGVTKRVRKTFNSGLKKGGFQFKSKMGAGCSSDYNEYRSNILDSSVPHLKIAIVGDTEVGKTCIMLRYLKNQFSPMYIPTKKAVIESAVKKINVPGHTVASLTIWDIPGREDMDLHKTYFRDLDAAVVVVDLTDMSSIEMAPVWRQTVLNNTFVTCPVKEASHGGQVKTMTMEEHPVNKETFPVLLMGNKFDVIEQNVQAERLKKYMKDNQETDGVEKRVWSLGDPLTEEEKPECIKLLERQAEEHNFHASVMVSARDGDGSVREAMQNLVRHVLESKYSMKKYRNKGDSKKHKEKKRKDIEGLEKTGIKSFDTEFVTASTSVKKITTLREFYNKSLTKFKEGCQLAQIVEKEENSLEDCVAALKQHIGEGAKLKVKKDEDFCKLEWKSKLEDFKPAKKIRILLNIFHTEYASVCKTIQKDCPLLDKKLQQQDECIDTMCKECWEEVAMVEGQPRSEEEIKRITDTIETNRAKMQHACLEARAAVTVVEEAMKKIKTAFLW</sequence>
<accession>A0A8B8AUP4</accession>
<dbReference type="KEGG" id="cvn:111105158"/>
<dbReference type="Pfam" id="PF00071">
    <property type="entry name" value="Ras"/>
    <property type="match status" value="1"/>
</dbReference>
<dbReference type="InterPro" id="IPR050491">
    <property type="entry name" value="AmpC-like"/>
</dbReference>
<dbReference type="AlphaFoldDB" id="A0A8B8AUP4"/>
<keyword evidence="2" id="KW-1185">Reference proteome</keyword>
<dbReference type="InterPro" id="IPR001466">
    <property type="entry name" value="Beta-lactam-related"/>
</dbReference>
<evidence type="ECO:0000313" key="2">
    <source>
        <dbReference type="Proteomes" id="UP000694844"/>
    </source>
</evidence>
<dbReference type="SUPFAM" id="SSF52540">
    <property type="entry name" value="P-loop containing nucleoside triphosphate hydrolases"/>
    <property type="match status" value="1"/>
</dbReference>
<dbReference type="SUPFAM" id="SSF56601">
    <property type="entry name" value="beta-lactamase/transpeptidase-like"/>
    <property type="match status" value="1"/>
</dbReference>
<dbReference type="Proteomes" id="UP000694844">
    <property type="component" value="Chromosome 7"/>
</dbReference>
<reference evidence="3" key="1">
    <citation type="submission" date="2025-08" db="UniProtKB">
        <authorList>
            <consortium name="RefSeq"/>
        </authorList>
    </citation>
    <scope>IDENTIFICATION</scope>
    <source>
        <tissue evidence="3">Whole sample</tissue>
    </source>
</reference>
<dbReference type="GO" id="GO:0005525">
    <property type="term" value="F:GTP binding"/>
    <property type="evidence" value="ECO:0007669"/>
    <property type="project" value="InterPro"/>
</dbReference>
<dbReference type="InterPro" id="IPR027417">
    <property type="entry name" value="P-loop_NTPase"/>
</dbReference>
<dbReference type="SMART" id="SM00173">
    <property type="entry name" value="RAS"/>
    <property type="match status" value="1"/>
</dbReference>
<dbReference type="PANTHER" id="PTHR46825:SF9">
    <property type="entry name" value="BETA-LACTAMASE-RELATED DOMAIN-CONTAINING PROTEIN"/>
    <property type="match status" value="1"/>
</dbReference>
<name>A0A8B8AUP4_CRAVI</name>
<protein>
    <submittedName>
        <fullName evidence="3">Uncharacterized protein LOC111105158</fullName>
    </submittedName>
</protein>
<gene>
    <name evidence="3" type="primary">LOC111105158</name>
</gene>
<organism evidence="2 3">
    <name type="scientific">Crassostrea virginica</name>
    <name type="common">Eastern oyster</name>
    <dbReference type="NCBI Taxonomy" id="6565"/>
    <lineage>
        <taxon>Eukaryota</taxon>
        <taxon>Metazoa</taxon>
        <taxon>Spiralia</taxon>
        <taxon>Lophotrochozoa</taxon>
        <taxon>Mollusca</taxon>
        <taxon>Bivalvia</taxon>
        <taxon>Autobranchia</taxon>
        <taxon>Pteriomorphia</taxon>
        <taxon>Ostreida</taxon>
        <taxon>Ostreoidea</taxon>
        <taxon>Ostreidae</taxon>
        <taxon>Crassostrea</taxon>
    </lineage>
</organism>
<dbReference type="PRINTS" id="PR00449">
    <property type="entry name" value="RASTRNSFRMNG"/>
</dbReference>
<dbReference type="Pfam" id="PF00144">
    <property type="entry name" value="Beta-lactamase"/>
    <property type="match status" value="1"/>
</dbReference>
<dbReference type="PANTHER" id="PTHR46825">
    <property type="entry name" value="D-ALANYL-D-ALANINE-CARBOXYPEPTIDASE/ENDOPEPTIDASE AMPH"/>
    <property type="match status" value="1"/>
</dbReference>
<dbReference type="Gene3D" id="3.40.710.10">
    <property type="entry name" value="DD-peptidase/beta-lactamase superfamily"/>
    <property type="match status" value="1"/>
</dbReference>
<dbReference type="InterPro" id="IPR001806">
    <property type="entry name" value="Small_GTPase"/>
</dbReference>
<dbReference type="OrthoDB" id="6056409at2759"/>
<dbReference type="Gene3D" id="3.40.50.300">
    <property type="entry name" value="P-loop containing nucleotide triphosphate hydrolases"/>
    <property type="match status" value="1"/>
</dbReference>